<keyword evidence="8" id="KW-1185">Reference proteome</keyword>
<evidence type="ECO:0000256" key="2">
    <source>
        <dbReference type="ARBA" id="ARBA00022475"/>
    </source>
</evidence>
<accession>A0ABU7MBA8</accession>
<keyword evidence="4 6" id="KW-1133">Transmembrane helix</keyword>
<evidence type="ECO:0000256" key="4">
    <source>
        <dbReference type="ARBA" id="ARBA00022989"/>
    </source>
</evidence>
<comment type="caution">
    <text evidence="7">The sequence shown here is derived from an EMBL/GenBank/DDBJ whole genome shotgun (WGS) entry which is preliminary data.</text>
</comment>
<evidence type="ECO:0000256" key="3">
    <source>
        <dbReference type="ARBA" id="ARBA00022692"/>
    </source>
</evidence>
<feature type="transmembrane region" description="Helical" evidence="6">
    <location>
        <begin position="252"/>
        <end position="276"/>
    </location>
</feature>
<reference evidence="7 8" key="1">
    <citation type="submission" date="2024-01" db="EMBL/GenBank/DDBJ databases">
        <title>Draft genome sequence of Gordonia sp. LSe1-13.</title>
        <authorList>
            <person name="Suphannarot A."/>
            <person name="Mingma R."/>
        </authorList>
    </citation>
    <scope>NUCLEOTIDE SEQUENCE [LARGE SCALE GENOMIC DNA]</scope>
    <source>
        <strain evidence="7 8">LSe1-13</strain>
    </source>
</reference>
<feature type="transmembrane region" description="Helical" evidence="6">
    <location>
        <begin position="358"/>
        <end position="378"/>
    </location>
</feature>
<feature type="transmembrane region" description="Helical" evidence="6">
    <location>
        <begin position="154"/>
        <end position="174"/>
    </location>
</feature>
<keyword evidence="3 6" id="KW-0812">Transmembrane</keyword>
<gene>
    <name evidence="7" type="ORF">VZC37_08590</name>
</gene>
<feature type="transmembrane region" description="Helical" evidence="6">
    <location>
        <begin position="121"/>
        <end position="142"/>
    </location>
</feature>
<feature type="transmembrane region" description="Helical" evidence="6">
    <location>
        <begin position="325"/>
        <end position="349"/>
    </location>
</feature>
<feature type="transmembrane region" description="Helical" evidence="6">
    <location>
        <begin position="12"/>
        <end position="36"/>
    </location>
</feature>
<dbReference type="PANTHER" id="PTHR30250">
    <property type="entry name" value="PST FAMILY PREDICTED COLANIC ACID TRANSPORTER"/>
    <property type="match status" value="1"/>
</dbReference>
<keyword evidence="5 6" id="KW-0472">Membrane</keyword>
<dbReference type="InterPro" id="IPR050833">
    <property type="entry name" value="Poly_Biosynth_Transport"/>
</dbReference>
<proteinExistence type="predicted"/>
<comment type="subcellular location">
    <subcellularLocation>
        <location evidence="1">Cell membrane</location>
        <topology evidence="1">Multi-pass membrane protein</topology>
    </subcellularLocation>
</comment>
<evidence type="ECO:0000256" key="1">
    <source>
        <dbReference type="ARBA" id="ARBA00004651"/>
    </source>
</evidence>
<sequence length="426" mass="44323">MLSRTRFAGNRLVVNAGALMISSLATGLLGLVYWVVAGRCFPAAEVGQASAVISTATALASLSCLSLGGAFQRFLPIAGGRTSGYVIGGYLVVAAAAALLGSGFVLFGFGERILLSSTERITFPLVVIVFAIYALTDPILTGLRQAPAVAVKNVTLSVVKIIPLFLLGATGSALSITGSWTILAGLITVVFVFHALRRAAGHRGESSSELPAPREMLAFQGAFFTMMLVSSTIPLVLPLLVVNELGTTENAYFNLAWTMCTAAGLLRSAVGSAFVVEASQPNAQRPALLRHLRRMLIGVTSVTVAGIAVGGPVVLLIAGREYFEAAGWLMVIMAGTAVIETIVVTYFLIAQLQRRMRLMLITQIVMVTLTVGGTVALIGPLGLAGVGVASLLSSGVALIIVIRPLVNGVREMMSEAPEPTAQVVVG</sequence>
<dbReference type="EMBL" id="JAZDUF010000002">
    <property type="protein sequence ID" value="MEE3850390.1"/>
    <property type="molecule type" value="Genomic_DNA"/>
</dbReference>
<name>A0ABU7MBA8_9ACTN</name>
<feature type="transmembrane region" description="Helical" evidence="6">
    <location>
        <begin position="180"/>
        <end position="196"/>
    </location>
</feature>
<protein>
    <submittedName>
        <fullName evidence="7">Polysaccharide biosynthesis protein</fullName>
    </submittedName>
</protein>
<evidence type="ECO:0000313" key="7">
    <source>
        <dbReference type="EMBL" id="MEE3850390.1"/>
    </source>
</evidence>
<feature type="transmembrane region" description="Helical" evidence="6">
    <location>
        <begin position="48"/>
        <end position="71"/>
    </location>
</feature>
<feature type="transmembrane region" description="Helical" evidence="6">
    <location>
        <begin position="384"/>
        <end position="406"/>
    </location>
</feature>
<feature type="transmembrane region" description="Helical" evidence="6">
    <location>
        <begin position="217"/>
        <end position="240"/>
    </location>
</feature>
<evidence type="ECO:0000256" key="5">
    <source>
        <dbReference type="ARBA" id="ARBA00023136"/>
    </source>
</evidence>
<evidence type="ECO:0000313" key="8">
    <source>
        <dbReference type="Proteomes" id="UP001347146"/>
    </source>
</evidence>
<organism evidence="7 8">
    <name type="scientific">Gordonia sesuvii</name>
    <dbReference type="NCBI Taxonomy" id="3116777"/>
    <lineage>
        <taxon>Bacteria</taxon>
        <taxon>Bacillati</taxon>
        <taxon>Actinomycetota</taxon>
        <taxon>Actinomycetes</taxon>
        <taxon>Mycobacteriales</taxon>
        <taxon>Gordoniaceae</taxon>
        <taxon>Gordonia</taxon>
    </lineage>
</organism>
<dbReference type="RefSeq" id="WP_330432049.1">
    <property type="nucleotide sequence ID" value="NZ_JAZDUF010000002.1"/>
</dbReference>
<feature type="transmembrane region" description="Helical" evidence="6">
    <location>
        <begin position="296"/>
        <end position="319"/>
    </location>
</feature>
<feature type="transmembrane region" description="Helical" evidence="6">
    <location>
        <begin position="83"/>
        <end position="109"/>
    </location>
</feature>
<evidence type="ECO:0000256" key="6">
    <source>
        <dbReference type="SAM" id="Phobius"/>
    </source>
</evidence>
<keyword evidence="2" id="KW-1003">Cell membrane</keyword>
<dbReference type="PANTHER" id="PTHR30250:SF11">
    <property type="entry name" value="O-ANTIGEN TRANSPORTER-RELATED"/>
    <property type="match status" value="1"/>
</dbReference>
<dbReference type="Proteomes" id="UP001347146">
    <property type="component" value="Unassembled WGS sequence"/>
</dbReference>